<feature type="transmembrane region" description="Helical" evidence="5">
    <location>
        <begin position="285"/>
        <end position="304"/>
    </location>
</feature>
<dbReference type="GO" id="GO:0022857">
    <property type="term" value="F:transmembrane transporter activity"/>
    <property type="evidence" value="ECO:0007669"/>
    <property type="project" value="InterPro"/>
</dbReference>
<feature type="domain" description="Major facilitator superfamily (MFS) profile" evidence="6">
    <location>
        <begin position="1"/>
        <end position="434"/>
    </location>
</feature>
<feature type="transmembrane region" description="Helical" evidence="5">
    <location>
        <begin position="24"/>
        <end position="42"/>
    </location>
</feature>
<feature type="transmembrane region" description="Helical" evidence="5">
    <location>
        <begin position="376"/>
        <end position="396"/>
    </location>
</feature>
<dbReference type="PANTHER" id="PTHR23501">
    <property type="entry name" value="MAJOR FACILITATOR SUPERFAMILY"/>
    <property type="match status" value="1"/>
</dbReference>
<evidence type="ECO:0000313" key="7">
    <source>
        <dbReference type="EMBL" id="RMB87031.1"/>
    </source>
</evidence>
<dbReference type="SUPFAM" id="SSF103473">
    <property type="entry name" value="MFS general substrate transporter"/>
    <property type="match status" value="1"/>
</dbReference>
<evidence type="ECO:0000259" key="6">
    <source>
        <dbReference type="PROSITE" id="PS50850"/>
    </source>
</evidence>
<gene>
    <name evidence="7" type="ORF">CTZ28_03605</name>
</gene>
<evidence type="ECO:0000313" key="8">
    <source>
        <dbReference type="Proteomes" id="UP000270471"/>
    </source>
</evidence>
<protein>
    <submittedName>
        <fullName evidence="7">MFS transporter</fullName>
    </submittedName>
</protein>
<sequence>MLQSLITPAIPVIADALDTPTADIGWLVTAYLLAAAIATPVAGRLGDIFGRRRVLLIVLSLLICGTLIAALSDSLAVLLVGRAVQGCGGAVLPLAFGIVRDELPPERVGFAIGLLSSLLGSGAALGSVLAGPIVDHLSWHWLFWIPLLLLLLAAAGIVYGVPHSTSRTPSTVHWTGAILLSTGLGCLLLALSKGGGWGWESKTTLGLSGGAVIAFTAWAMAERRAREPLVDTRMLVRRGVWTTNTVGIAFGIVTFGSSLLIPLLLQLPVDTGYGLGRSVSESGLYLLPATIAMIVFAPISGALHRHFGAKWLLVLGTGMALSGFAWLALAHATTWHMLTGVCLMGIGIGLASSAMTNALLTAVSPAQSSAATSLNTLARTIGGSIGTAALTAVLASDTTAGVPAETGFTYGFGICAAALTVALISAIALPADRPRAN</sequence>
<dbReference type="InterPro" id="IPR036259">
    <property type="entry name" value="MFS_trans_sf"/>
</dbReference>
<keyword evidence="8" id="KW-1185">Reference proteome</keyword>
<evidence type="ECO:0000256" key="5">
    <source>
        <dbReference type="SAM" id="Phobius"/>
    </source>
</evidence>
<feature type="transmembrane region" description="Helical" evidence="5">
    <location>
        <begin position="203"/>
        <end position="221"/>
    </location>
</feature>
<dbReference type="CDD" id="cd17504">
    <property type="entry name" value="MFS_MMR_MDR_like"/>
    <property type="match status" value="1"/>
</dbReference>
<evidence type="ECO:0000256" key="2">
    <source>
        <dbReference type="ARBA" id="ARBA00022692"/>
    </source>
</evidence>
<dbReference type="Gene3D" id="1.20.1250.20">
    <property type="entry name" value="MFS general substrate transporter like domains"/>
    <property type="match status" value="1"/>
</dbReference>
<dbReference type="OrthoDB" id="4484751at2"/>
<evidence type="ECO:0000256" key="1">
    <source>
        <dbReference type="ARBA" id="ARBA00004651"/>
    </source>
</evidence>
<feature type="transmembrane region" description="Helical" evidence="5">
    <location>
        <begin position="172"/>
        <end position="191"/>
    </location>
</feature>
<name>A0A3M0IBX1_9ACTN</name>
<feature type="transmembrane region" description="Helical" evidence="5">
    <location>
        <begin position="108"/>
        <end position="129"/>
    </location>
</feature>
<feature type="transmembrane region" description="Helical" evidence="5">
    <location>
        <begin position="335"/>
        <end position="355"/>
    </location>
</feature>
<reference evidence="7 8" key="1">
    <citation type="submission" date="2017-11" db="EMBL/GenBank/DDBJ databases">
        <title>Draft genome of actinobacteria isolated from guarana (Paullinia cupana (Mart.) Ducke.</title>
        <authorList>
            <person name="Siqueira K.A."/>
            <person name="Liotti R.G."/>
            <person name="Mendes T.A.O."/>
            <person name="Soares M.A."/>
        </authorList>
    </citation>
    <scope>NUCLEOTIDE SEQUENCE [LARGE SCALE GENOMIC DNA]</scope>
    <source>
        <strain evidence="7 8">193</strain>
    </source>
</reference>
<feature type="transmembrane region" description="Helical" evidence="5">
    <location>
        <begin position="54"/>
        <end position="71"/>
    </location>
</feature>
<feature type="transmembrane region" description="Helical" evidence="5">
    <location>
        <begin position="141"/>
        <end position="160"/>
    </location>
</feature>
<feature type="transmembrane region" description="Helical" evidence="5">
    <location>
        <begin position="241"/>
        <end position="265"/>
    </location>
</feature>
<dbReference type="AlphaFoldDB" id="A0A3M0IBX1"/>
<comment type="caution">
    <text evidence="7">The sequence shown here is derived from an EMBL/GenBank/DDBJ whole genome shotgun (WGS) entry which is preliminary data.</text>
</comment>
<feature type="transmembrane region" description="Helical" evidence="5">
    <location>
        <begin position="408"/>
        <end position="429"/>
    </location>
</feature>
<dbReference type="InterPro" id="IPR020846">
    <property type="entry name" value="MFS_dom"/>
</dbReference>
<organism evidence="7 8">
    <name type="scientific">Streptomyces shenzhenensis</name>
    <dbReference type="NCBI Taxonomy" id="943815"/>
    <lineage>
        <taxon>Bacteria</taxon>
        <taxon>Bacillati</taxon>
        <taxon>Actinomycetota</taxon>
        <taxon>Actinomycetes</taxon>
        <taxon>Kitasatosporales</taxon>
        <taxon>Streptomycetaceae</taxon>
        <taxon>Streptomyces</taxon>
    </lineage>
</organism>
<keyword evidence="2 5" id="KW-0812">Transmembrane</keyword>
<evidence type="ECO:0000256" key="4">
    <source>
        <dbReference type="ARBA" id="ARBA00023136"/>
    </source>
</evidence>
<dbReference type="InterPro" id="IPR011701">
    <property type="entry name" value="MFS"/>
</dbReference>
<dbReference type="PROSITE" id="PS50850">
    <property type="entry name" value="MFS"/>
    <property type="match status" value="1"/>
</dbReference>
<feature type="transmembrane region" description="Helical" evidence="5">
    <location>
        <begin position="311"/>
        <end position="329"/>
    </location>
</feature>
<dbReference type="Proteomes" id="UP000270471">
    <property type="component" value="Unassembled WGS sequence"/>
</dbReference>
<accession>A0A3M0IBX1</accession>
<keyword evidence="3 5" id="KW-1133">Transmembrane helix</keyword>
<comment type="subcellular location">
    <subcellularLocation>
        <location evidence="1">Cell membrane</location>
        <topology evidence="1">Multi-pass membrane protein</topology>
    </subcellularLocation>
</comment>
<evidence type="ECO:0000256" key="3">
    <source>
        <dbReference type="ARBA" id="ARBA00022989"/>
    </source>
</evidence>
<keyword evidence="4 5" id="KW-0472">Membrane</keyword>
<dbReference type="GO" id="GO:0005886">
    <property type="term" value="C:plasma membrane"/>
    <property type="evidence" value="ECO:0007669"/>
    <property type="project" value="UniProtKB-SubCell"/>
</dbReference>
<dbReference type="PANTHER" id="PTHR23501:SF197">
    <property type="entry name" value="COMD"/>
    <property type="match status" value="1"/>
</dbReference>
<dbReference type="Pfam" id="PF07690">
    <property type="entry name" value="MFS_1"/>
    <property type="match status" value="1"/>
</dbReference>
<proteinExistence type="predicted"/>
<feature type="transmembrane region" description="Helical" evidence="5">
    <location>
        <begin position="77"/>
        <end position="96"/>
    </location>
</feature>
<dbReference type="EMBL" id="PENI01000002">
    <property type="protein sequence ID" value="RMB87031.1"/>
    <property type="molecule type" value="Genomic_DNA"/>
</dbReference>
<dbReference type="Gene3D" id="1.20.1720.10">
    <property type="entry name" value="Multidrug resistance protein D"/>
    <property type="match status" value="1"/>
</dbReference>